<gene>
    <name evidence="4" type="primary">hmgA-2</name>
    <name evidence="4" type="ORF">Forpi1262_v015345</name>
</gene>
<feature type="region of interest" description="Disordered" evidence="3">
    <location>
        <begin position="716"/>
        <end position="735"/>
    </location>
</feature>
<feature type="compositionally biased region" description="Basic and acidic residues" evidence="3">
    <location>
        <begin position="972"/>
        <end position="982"/>
    </location>
</feature>
<name>A0A8J5PS50_FUSOX</name>
<feature type="region of interest" description="Disordered" evidence="3">
    <location>
        <begin position="1825"/>
        <end position="1868"/>
    </location>
</feature>
<keyword evidence="2" id="KW-0175">Coiled coil</keyword>
<feature type="region of interest" description="Disordered" evidence="3">
    <location>
        <begin position="1329"/>
        <end position="1349"/>
    </location>
</feature>
<dbReference type="InterPro" id="IPR002202">
    <property type="entry name" value="HMG_CoA_Rdtase"/>
</dbReference>
<evidence type="ECO:0000256" key="2">
    <source>
        <dbReference type="SAM" id="Coils"/>
    </source>
</evidence>
<evidence type="ECO:0000313" key="5">
    <source>
        <dbReference type="Proteomes" id="UP000693942"/>
    </source>
</evidence>
<feature type="coiled-coil region" evidence="2">
    <location>
        <begin position="543"/>
        <end position="586"/>
    </location>
</feature>
<evidence type="ECO:0000256" key="1">
    <source>
        <dbReference type="ARBA" id="ARBA00012999"/>
    </source>
</evidence>
<sequence>MIRDVELREPVTRRVTRSQTLAQRLDELKRERVNRERREEFLQYKQDEKSKLKAFKAATDSATITVRTDNKNDDSNRGRKRQRSDADRRSAVQPEPPRKRIPPLAGAGTSRDDEQRPKVLRKEWLRVLKFEHTHLLLDMVECLMSRKVDRYYLLALQILLIVFPDFDHKAVLETLPAMMRNALEETIKRIWIKGPKKVYLDYPAEGSKDERTECWKQRAELYHGIEIGIESLHVGIFAVCQKGPDGLPPDLHEKVESSEHCSIFTDHFAVNMRRAACVFETTQLPGREMEFLVFVLNEMMQREAETSKELEEAIAHLKQKAKESDGKLEDLQNFLDGIGTGTSEAISMQNAADELLEEDVDPPSKSSYTNSVLDGFREKIDDYQSEIQGWKSAWDTSQQELNDVKAQNGSLATKMEEIRVSRDSLTNENHQLQAQYNAAREEVEELKGIVAASNQKLVEQGVTLKEQLETVQIELKQGQSKSKVQTQDTVDIAQLQDEASKLRLELGHWHRLYSELFSGGSAIKSEKKSQRVLKLTQGLKCDIEKLVERNSALQIQAAKMEEADRTAELERRNAVLQGRVADLEKQSHSPPPDTNMGEAAQQQAEYNQNYSLDTPASSAKESVTTTITVGELKKMSEELQDVNSRLETAVQVNDSLQTKSAELKIEAEMLRVNLHACEDAKAKLQAECEKLRYPGLLPTKQDHDIQDCRADSGTQTMHREAEEGDQNPFAGDRKQNDISNEWQRSHPTCEKMRLRHHTKRHEVYCKRFGGTMGIPSKAWQEQRLKTIKRASQCIHKKRKELIRSRLTVGELSKTIEEVKKDIELASKTLEERTRELNQKTNSQKEDARQLQAKTIYIEGLQSQIKGLEDKVSQEKEKYILIQKQNDDLASKLLEAMHKVEACGAKSVQERENIMAAADTDRQIAELQDRIREKESTIQELKYEVTTKETEHGSIQREINSLLSQRNELQRNANEDEKRDKHMKEEIDQLKKQVQDQKENYKNNLKENERILQEKITSINDLQRQIKASEDDAMKEKQNQKLMQNEKDELASQFCEFKKGAEADAEKRKKEIQDLQGRNLKLKSEVEEQANDHCRKKEEADKQLKDLIGQVRDLEDDIKNARASLVEKDQELESMKTARDISEKVTSLQDTIERKESEILTLKEKATEQEAEQESMRNEMKNLLSQIADLHQKRNSSKKEHENSVKLLEVEIAQLRNQLDTQAQNCIEAKAELSTCRNEHASQFTKLAESSELTQSRNELYELQNQLQVKDKELARIKKLLDDTEERIANSQDEMEKRHSIIENLPVSLATLRSTVDGIQRMVSAQQQSTYNAKPNCGSLQPEKGAHNDDSKNFAELRNQIQNLEHSIVERCAKNDLEIKVRELQGKIMNLERSGDLLKAEILIATARRDDAEAEAAKWVGRHKLLEDRLRKTEVQQLLDAKLKVEFEGQESMNRIYEGLRADGSIPSLMTEISENNKTLSLFFEQYKSDVDQFKSLHRRLEALGAELRDVESRVDNCVGVLGSTSVDSPPDIVNPGIGQPDEKVEWRIAKKVSLLIEKAQLKIRNLESALEAKELEAELAVLQSEMAVQEADPMHPCLWEEIPSSPTVGTPGSEPHISFHTPESIHRPIKQCKSGVTEGIDGTQYRHKDSSPNLYPTLPLRTHTKPEPAQAMDCQPVKRLATDRPVLAQRTGKYKARKLGVFEENAGVDVDKSLSDLEGFRMSVLLYQLSVILPTEKISAALKPLAKSDHIYSLKKIGKRNLDQLNKIADIESTQAPEPLEVRLRKALAGMKIKRQQLFSGASLQTYVVIFESFIDLKQSMYTEKHSNPKGRAQRTILPEQDKLTNRPIRTRNARDGPTAKSSGRAGLGAKDVKVIKVRSKLRPHPFFPLLSAYVTRSPSSYPTADMMASRSSANKSEVLRSWARIFEDAGTLQSEQVDKVRVENCIGFCQIPLAVAGPLQVTGAVALDKVYAPLATYEGTLVASCSRGCKAFNASGGIHIETLSNSMSRGPVFTFDSPDHAVIFAKDVPALKPIFSQWAGETSAYVRLQAMQPTVIGSKVHVLCSYSCGSAAGQNMVTKATQHACEMLRHSLTHKYSIRGFLIEGQLASDKKPSWGNVKKPRGVETLVWGTISPDACREVLGCTTDQLYATQQILKEGGIRNGQFGCNVNPVNIIAAMFIATGQDPASTAEASWSHLTSELHPKTGALTMSLYLPSLPVGTIGGGTGLPMQREALKMLKCDGEGAEQKQRLAGLIAAFGLALDVSTSAAVTNDTFTASHMRLGRGQERANL</sequence>
<feature type="coiled-coil region" evidence="2">
    <location>
        <begin position="373"/>
        <end position="456"/>
    </location>
</feature>
<dbReference type="PROSITE" id="PS50065">
    <property type="entry name" value="HMG_COA_REDUCTASE_4"/>
    <property type="match status" value="1"/>
</dbReference>
<dbReference type="Proteomes" id="UP000693942">
    <property type="component" value="Unassembled WGS sequence"/>
</dbReference>
<comment type="caution">
    <text evidence="4">The sequence shown here is derived from an EMBL/GenBank/DDBJ whole genome shotgun (WGS) entry which is preliminary data.</text>
</comment>
<reference evidence="4" key="1">
    <citation type="submission" date="2021-04" db="EMBL/GenBank/DDBJ databases">
        <title>First draft genome resource for Brassicaceae pathogens Fusarium oxysporum f. sp. raphani and Fusarium oxysporum f. sp. rapae.</title>
        <authorList>
            <person name="Asai S."/>
        </authorList>
    </citation>
    <scope>NUCLEOTIDE SEQUENCE</scope>
    <source>
        <strain evidence="4">Tf1262</strain>
    </source>
</reference>
<organism evidence="4 5">
    <name type="scientific">Fusarium oxysporum f. sp. raphani</name>
    <dbReference type="NCBI Taxonomy" id="96318"/>
    <lineage>
        <taxon>Eukaryota</taxon>
        <taxon>Fungi</taxon>
        <taxon>Dikarya</taxon>
        <taxon>Ascomycota</taxon>
        <taxon>Pezizomycotina</taxon>
        <taxon>Sordariomycetes</taxon>
        <taxon>Hypocreomycetidae</taxon>
        <taxon>Hypocreales</taxon>
        <taxon>Nectriaceae</taxon>
        <taxon>Fusarium</taxon>
        <taxon>Fusarium oxysporum species complex</taxon>
    </lineage>
</organism>
<dbReference type="PANTHER" id="PTHR10572">
    <property type="entry name" value="3-HYDROXY-3-METHYLGLUTARYL-COENZYME A REDUCTASE"/>
    <property type="match status" value="1"/>
</dbReference>
<dbReference type="EC" id="1.1.1.34" evidence="1"/>
<dbReference type="InterPro" id="IPR023076">
    <property type="entry name" value="HMG_CoA_Rdtase_CS"/>
</dbReference>
<proteinExistence type="predicted"/>
<dbReference type="PROSITE" id="PS00318">
    <property type="entry name" value="HMG_COA_REDUCTASE_2"/>
    <property type="match status" value="1"/>
</dbReference>
<feature type="coiled-coil region" evidence="2">
    <location>
        <begin position="300"/>
        <end position="327"/>
    </location>
</feature>
<dbReference type="EMBL" id="JAELUR010000015">
    <property type="protein sequence ID" value="KAG7423627.1"/>
    <property type="molecule type" value="Genomic_DNA"/>
</dbReference>
<feature type="region of interest" description="Disordered" evidence="3">
    <location>
        <begin position="65"/>
        <end position="115"/>
    </location>
</feature>
<dbReference type="Pfam" id="PF00368">
    <property type="entry name" value="HMG-CoA_red"/>
    <property type="match status" value="1"/>
</dbReference>
<protein>
    <recommendedName>
        <fullName evidence="1">hydroxymethylglutaryl-CoA reductase (NADPH)</fullName>
        <ecNumber evidence="1">1.1.1.34</ecNumber>
    </recommendedName>
</protein>
<feature type="compositionally biased region" description="Basic and acidic residues" evidence="3">
    <location>
        <begin position="68"/>
        <end position="90"/>
    </location>
</feature>
<dbReference type="PANTHER" id="PTHR10572:SF24">
    <property type="entry name" value="3-HYDROXY-3-METHYLGLUTARYL-COENZYME A REDUCTASE"/>
    <property type="match status" value="1"/>
</dbReference>
<feature type="coiled-coil region" evidence="2">
    <location>
        <begin position="632"/>
        <end position="687"/>
    </location>
</feature>
<dbReference type="GO" id="GO:0004420">
    <property type="term" value="F:hydroxymethylglutaryl-CoA reductase (NADPH) activity"/>
    <property type="evidence" value="ECO:0007669"/>
    <property type="project" value="UniProtKB-EC"/>
</dbReference>
<feature type="region of interest" description="Disordered" evidence="3">
    <location>
        <begin position="963"/>
        <end position="982"/>
    </location>
</feature>
<evidence type="ECO:0000256" key="3">
    <source>
        <dbReference type="SAM" id="MobiDB-lite"/>
    </source>
</evidence>
<accession>A0A8J5PS50</accession>
<evidence type="ECO:0000313" key="4">
    <source>
        <dbReference type="EMBL" id="KAG7423627.1"/>
    </source>
</evidence>
<feature type="coiled-coil region" evidence="2">
    <location>
        <begin position="1549"/>
        <end position="1592"/>
    </location>
</feature>
<dbReference type="GO" id="GO:0015936">
    <property type="term" value="P:coenzyme A metabolic process"/>
    <property type="evidence" value="ECO:0007669"/>
    <property type="project" value="InterPro"/>
</dbReference>
<feature type="coiled-coil region" evidence="2">
    <location>
        <begin position="815"/>
        <end position="884"/>
    </location>
</feature>